<keyword evidence="3" id="KW-1185">Reference proteome</keyword>
<reference evidence="2 3" key="1">
    <citation type="submission" date="2016-05" db="EMBL/GenBank/DDBJ databases">
        <title>Genome sequencing reveals origins of a unique bacterial endosymbiosis in the earliest lineages of terrestrial Fungi.</title>
        <authorList>
            <consortium name="DOE Joint Genome Institute"/>
            <person name="Uehling J."/>
            <person name="Gryganskyi A."/>
            <person name="Hameed K."/>
            <person name="Tschaplinski T."/>
            <person name="Misztal P."/>
            <person name="Wu S."/>
            <person name="Desiro A."/>
            <person name="Vande Pol N."/>
            <person name="Du Z.-Y."/>
            <person name="Zienkiewicz A."/>
            <person name="Zienkiewicz K."/>
            <person name="Morin E."/>
            <person name="Tisserant E."/>
            <person name="Splivallo R."/>
            <person name="Hainaut M."/>
            <person name="Henrissat B."/>
            <person name="Ohm R."/>
            <person name="Kuo A."/>
            <person name="Yan J."/>
            <person name="Lipzen A."/>
            <person name="Nolan M."/>
            <person name="Labutti K."/>
            <person name="Barry K."/>
            <person name="Goldstein A."/>
            <person name="Labbe J."/>
            <person name="Schadt C."/>
            <person name="Tuskan G."/>
            <person name="Grigoriev I."/>
            <person name="Martin F."/>
            <person name="Vilgalys R."/>
            <person name="Bonito G."/>
        </authorList>
    </citation>
    <scope>NUCLEOTIDE SEQUENCE [LARGE SCALE GENOMIC DNA]</scope>
    <source>
        <strain evidence="2 3">AG-77</strain>
    </source>
</reference>
<dbReference type="GO" id="GO:0004518">
    <property type="term" value="F:nuclease activity"/>
    <property type="evidence" value="ECO:0007669"/>
    <property type="project" value="InterPro"/>
</dbReference>
<feature type="non-terminal residue" evidence="2">
    <location>
        <position position="107"/>
    </location>
</feature>
<evidence type="ECO:0000313" key="2">
    <source>
        <dbReference type="EMBL" id="OAQ23059.1"/>
    </source>
</evidence>
<dbReference type="EMBL" id="KV442131">
    <property type="protein sequence ID" value="OAQ23059.1"/>
    <property type="molecule type" value="Genomic_DNA"/>
</dbReference>
<dbReference type="Pfam" id="PF00867">
    <property type="entry name" value="XPG_I"/>
    <property type="match status" value="1"/>
</dbReference>
<feature type="domain" description="XPG-I" evidence="1">
    <location>
        <begin position="11"/>
        <end position="83"/>
    </location>
</feature>
<evidence type="ECO:0000259" key="1">
    <source>
        <dbReference type="Pfam" id="PF00867"/>
    </source>
</evidence>
<name>A0A197JF61_9FUNG</name>
<evidence type="ECO:0000313" key="3">
    <source>
        <dbReference type="Proteomes" id="UP000078512"/>
    </source>
</evidence>
<protein>
    <recommendedName>
        <fullName evidence="1">XPG-I domain-containing protein</fullName>
    </recommendedName>
</protein>
<dbReference type="SUPFAM" id="SSF88723">
    <property type="entry name" value="PIN domain-like"/>
    <property type="match status" value="1"/>
</dbReference>
<dbReference type="Proteomes" id="UP000078512">
    <property type="component" value="Unassembled WGS sequence"/>
</dbReference>
<dbReference type="OrthoDB" id="2423903at2759"/>
<dbReference type="AlphaFoldDB" id="A0A197JF61"/>
<dbReference type="InterPro" id="IPR006086">
    <property type="entry name" value="XPG-I_dom"/>
</dbReference>
<organism evidence="2 3">
    <name type="scientific">Linnemannia elongata AG-77</name>
    <dbReference type="NCBI Taxonomy" id="1314771"/>
    <lineage>
        <taxon>Eukaryota</taxon>
        <taxon>Fungi</taxon>
        <taxon>Fungi incertae sedis</taxon>
        <taxon>Mucoromycota</taxon>
        <taxon>Mortierellomycotina</taxon>
        <taxon>Mortierellomycetes</taxon>
        <taxon>Mortierellales</taxon>
        <taxon>Mortierellaceae</taxon>
        <taxon>Linnemannia</taxon>
    </lineage>
</organism>
<gene>
    <name evidence="2" type="ORF">K457DRAFT_25437</name>
</gene>
<proteinExistence type="predicted"/>
<sequence length="107" mass="11847">MRGLGWTVILCSTEADISIAQDSQPGDIVISSDSDMMAYASVQTLWRPVSHNLLLVYSMPDVLKTIEFTRNQLTALAIVSRNDYQRNIHSLGPASNYSIIKAIGHRP</sequence>
<dbReference type="InterPro" id="IPR029060">
    <property type="entry name" value="PIN-like_dom_sf"/>
</dbReference>
<accession>A0A197JF61</accession>